<evidence type="ECO:0000313" key="1">
    <source>
        <dbReference type="EMBL" id="BCX67124.1"/>
    </source>
</evidence>
<sequence length="112" mass="12702">MFSGTLYFDDGSDDRLTVNRLIIRDNEIAFNIVATWNGMTTLIELDGIASHYRNEYISEGIIPKPINSNFHPVTITVHLLEPFENGISIEGSWETKMTKINFSGDLENTINH</sequence>
<gene>
    <name evidence="1" type="ORF">LAB08_R17480</name>
</gene>
<accession>A0ABM7RN58</accession>
<keyword evidence="2" id="KW-1185">Reference proteome</keyword>
<dbReference type="Proteomes" id="UP000218595">
    <property type="component" value="Chromosome"/>
</dbReference>
<proteinExistence type="predicted"/>
<dbReference type="RefSeq" id="WP_157755734.1">
    <property type="nucleotide sequence ID" value="NZ_AP017423.2"/>
</dbReference>
<evidence type="ECO:0000313" key="2">
    <source>
        <dbReference type="Proteomes" id="UP000218595"/>
    </source>
</evidence>
<reference evidence="1 2" key="1">
    <citation type="submission" date="2016-04" db="EMBL/GenBank/DDBJ databases">
        <title>Complete genome sequence of Pseudomonas sp. LAB-08 isolated from TCE contaminated aquifer soil.</title>
        <authorList>
            <person name="Dohra H."/>
            <person name="Suzuki K."/>
            <person name="Fatma A."/>
            <person name="Inuzuka Y."/>
            <person name="Honjo M."/>
            <person name="Tashiro Y."/>
            <person name="Futamata H."/>
        </authorList>
    </citation>
    <scope>NUCLEOTIDE SEQUENCE [LARGE SCALE GENOMIC DNA]</scope>
    <source>
        <strain evidence="1 2">LAB-08</strain>
    </source>
</reference>
<name>A0ABM7RN58_9PSED</name>
<dbReference type="EMBL" id="AP017423">
    <property type="protein sequence ID" value="BCX67124.1"/>
    <property type="molecule type" value="Genomic_DNA"/>
</dbReference>
<organism evidence="1 2">
    <name type="scientific">Pseudomonas izuensis</name>
    <dbReference type="NCBI Taxonomy" id="2684212"/>
    <lineage>
        <taxon>Bacteria</taxon>
        <taxon>Pseudomonadati</taxon>
        <taxon>Pseudomonadota</taxon>
        <taxon>Gammaproteobacteria</taxon>
        <taxon>Pseudomonadales</taxon>
        <taxon>Pseudomonadaceae</taxon>
        <taxon>Pseudomonas</taxon>
    </lineage>
</organism>
<protein>
    <submittedName>
        <fullName evidence="1">Uncharacterized protein</fullName>
    </submittedName>
</protein>